<gene>
    <name evidence="3" type="ORF">A10D4_08502</name>
</gene>
<feature type="domain" description="DUF4399" evidence="2">
    <location>
        <begin position="68"/>
        <end position="157"/>
    </location>
</feature>
<feature type="signal peptide" evidence="1">
    <location>
        <begin position="1"/>
        <end position="38"/>
    </location>
</feature>
<dbReference type="EMBL" id="AMRG01000009">
    <property type="protein sequence ID" value="EKE83448.1"/>
    <property type="molecule type" value="Genomic_DNA"/>
</dbReference>
<dbReference type="Proteomes" id="UP000014115">
    <property type="component" value="Unassembled WGS sequence"/>
</dbReference>
<comment type="caution">
    <text evidence="3">The sequence shown here is derived from an EMBL/GenBank/DDBJ whole genome shotgun (WGS) entry which is preliminary data.</text>
</comment>
<feature type="chain" id="PRO_5003859765" description="DUF4399 domain-containing protein" evidence="1">
    <location>
        <begin position="39"/>
        <end position="159"/>
    </location>
</feature>
<protein>
    <recommendedName>
        <fullName evidence="2">DUF4399 domain-containing protein</fullName>
    </recommendedName>
</protein>
<dbReference type="InterPro" id="IPR025512">
    <property type="entry name" value="DUF4399"/>
</dbReference>
<name>K2K6Z3_9GAMM</name>
<dbReference type="STRING" id="740709.A10D4_08502"/>
<dbReference type="AlphaFoldDB" id="K2K6Z3"/>
<evidence type="ECO:0000313" key="3">
    <source>
        <dbReference type="EMBL" id="EKE83448.1"/>
    </source>
</evidence>
<accession>K2K6Z3</accession>
<evidence type="ECO:0000313" key="4">
    <source>
        <dbReference type="Proteomes" id="UP000014115"/>
    </source>
</evidence>
<reference evidence="3 4" key="1">
    <citation type="journal article" date="2012" name="J. Bacteriol.">
        <title>Genome Sequence of Idiomarina xiamenensis Type Strain 10-D-4.</title>
        <authorList>
            <person name="Lai Q."/>
            <person name="Wang L."/>
            <person name="Wang W."/>
            <person name="Shao Z."/>
        </authorList>
    </citation>
    <scope>NUCLEOTIDE SEQUENCE [LARGE SCALE GENOMIC DNA]</scope>
    <source>
        <strain evidence="3 4">10-D-4</strain>
    </source>
</reference>
<evidence type="ECO:0000256" key="1">
    <source>
        <dbReference type="SAM" id="SignalP"/>
    </source>
</evidence>
<dbReference type="eggNOG" id="ENOG5032RWS">
    <property type="taxonomic scope" value="Bacteria"/>
</dbReference>
<keyword evidence="1" id="KW-0732">Signal</keyword>
<sequence length="159" mass="17019">MSTVFTAHGINDNKEKMMLKTILTVAALALTIPTAVHAQQQRTASAEDAKVYIISPQDGDTVPATFTIRFGLSGMGVAPAGVDVKNTGHHHLLIDQQELPPMDQPMGGDIIHFGGGQTETTVTLEPGQHTLQLILGDRFHIPHDPALVSKKITVNVKAD</sequence>
<keyword evidence="4" id="KW-1185">Reference proteome</keyword>
<dbReference type="Pfam" id="PF14347">
    <property type="entry name" value="DUF4399"/>
    <property type="match status" value="1"/>
</dbReference>
<dbReference type="PATRIC" id="fig|740709.3.peg.1722"/>
<organism evidence="3 4">
    <name type="scientific">Idiomarina xiamenensis 10-D-4</name>
    <dbReference type="NCBI Taxonomy" id="740709"/>
    <lineage>
        <taxon>Bacteria</taxon>
        <taxon>Pseudomonadati</taxon>
        <taxon>Pseudomonadota</taxon>
        <taxon>Gammaproteobacteria</taxon>
        <taxon>Alteromonadales</taxon>
        <taxon>Idiomarinaceae</taxon>
        <taxon>Idiomarina</taxon>
    </lineage>
</organism>
<evidence type="ECO:0000259" key="2">
    <source>
        <dbReference type="Pfam" id="PF14347"/>
    </source>
</evidence>
<proteinExistence type="predicted"/>